<sequence length="204" mass="20529">MTAQRSGLLAIAALACASAASLLPAPALAQEATPTAPAEPVPLFQAACVSGAVRLSKNVAEAMTYAALPAAAQRALGAGTVATRGEAEKLPAPTAAQVPNTIYRIAGGQLYLLPPTAQASHTPIGDSCVVLWYALSDEDYSAARKIVLPNEDAVPLSARPTASAVGASVATSAHEDVRLTAAAYGGWVVLRSSSLTESKAPGAQ</sequence>
<organism evidence="2 3">
    <name type="scientific">Sphingomonas kyeonggiensis</name>
    <dbReference type="NCBI Taxonomy" id="1268553"/>
    <lineage>
        <taxon>Bacteria</taxon>
        <taxon>Pseudomonadati</taxon>
        <taxon>Pseudomonadota</taxon>
        <taxon>Alphaproteobacteria</taxon>
        <taxon>Sphingomonadales</taxon>
        <taxon>Sphingomonadaceae</taxon>
        <taxon>Sphingomonas</taxon>
    </lineage>
</organism>
<comment type="caution">
    <text evidence="2">The sequence shown here is derived from an EMBL/GenBank/DDBJ whole genome shotgun (WGS) entry which is preliminary data.</text>
</comment>
<evidence type="ECO:0000256" key="1">
    <source>
        <dbReference type="SAM" id="SignalP"/>
    </source>
</evidence>
<proteinExistence type="predicted"/>
<dbReference type="EMBL" id="JACIEH010000003">
    <property type="protein sequence ID" value="MBB4100305.1"/>
    <property type="molecule type" value="Genomic_DNA"/>
</dbReference>
<dbReference type="AlphaFoldDB" id="A0A7W6JVG2"/>
<keyword evidence="1" id="KW-0732">Signal</keyword>
<gene>
    <name evidence="2" type="ORF">GGR46_003877</name>
</gene>
<feature type="chain" id="PRO_5031450512" evidence="1">
    <location>
        <begin position="30"/>
        <end position="204"/>
    </location>
</feature>
<keyword evidence="3" id="KW-1185">Reference proteome</keyword>
<feature type="signal peptide" evidence="1">
    <location>
        <begin position="1"/>
        <end position="29"/>
    </location>
</feature>
<dbReference type="Proteomes" id="UP000557392">
    <property type="component" value="Unassembled WGS sequence"/>
</dbReference>
<evidence type="ECO:0000313" key="3">
    <source>
        <dbReference type="Proteomes" id="UP000557392"/>
    </source>
</evidence>
<accession>A0A7W6JVG2</accession>
<reference evidence="2 3" key="1">
    <citation type="submission" date="2020-08" db="EMBL/GenBank/DDBJ databases">
        <title>Genomic Encyclopedia of Type Strains, Phase IV (KMG-IV): sequencing the most valuable type-strain genomes for metagenomic binning, comparative biology and taxonomic classification.</title>
        <authorList>
            <person name="Goeker M."/>
        </authorList>
    </citation>
    <scope>NUCLEOTIDE SEQUENCE [LARGE SCALE GENOMIC DNA]</scope>
    <source>
        <strain evidence="2 3">DSM 101806</strain>
    </source>
</reference>
<name>A0A7W6JVG2_9SPHN</name>
<dbReference type="RefSeq" id="WP_183999615.1">
    <property type="nucleotide sequence ID" value="NZ_JACIEH010000003.1"/>
</dbReference>
<protein>
    <submittedName>
        <fullName evidence="2">Uncharacterized protein</fullName>
    </submittedName>
</protein>
<evidence type="ECO:0000313" key="2">
    <source>
        <dbReference type="EMBL" id="MBB4100305.1"/>
    </source>
</evidence>
<dbReference type="PROSITE" id="PS51257">
    <property type="entry name" value="PROKAR_LIPOPROTEIN"/>
    <property type="match status" value="1"/>
</dbReference>